<accession>A0AC35EZE8</accession>
<evidence type="ECO:0000313" key="1">
    <source>
        <dbReference type="Proteomes" id="UP000887580"/>
    </source>
</evidence>
<proteinExistence type="predicted"/>
<evidence type="ECO:0000313" key="2">
    <source>
        <dbReference type="WBParaSite" id="PS1159_v2.g12209.t1"/>
    </source>
</evidence>
<protein>
    <submittedName>
        <fullName evidence="2">Uncharacterized protein</fullName>
    </submittedName>
</protein>
<name>A0AC35EZE8_9BILA</name>
<dbReference type="WBParaSite" id="PS1159_v2.g12209.t1">
    <property type="protein sequence ID" value="PS1159_v2.g12209.t1"/>
    <property type="gene ID" value="PS1159_v2.g12209"/>
</dbReference>
<organism evidence="1 2">
    <name type="scientific">Panagrolaimus sp. PS1159</name>
    <dbReference type="NCBI Taxonomy" id="55785"/>
    <lineage>
        <taxon>Eukaryota</taxon>
        <taxon>Metazoa</taxon>
        <taxon>Ecdysozoa</taxon>
        <taxon>Nematoda</taxon>
        <taxon>Chromadorea</taxon>
        <taxon>Rhabditida</taxon>
        <taxon>Tylenchina</taxon>
        <taxon>Panagrolaimomorpha</taxon>
        <taxon>Panagrolaimoidea</taxon>
        <taxon>Panagrolaimidae</taxon>
        <taxon>Panagrolaimus</taxon>
    </lineage>
</organism>
<dbReference type="Proteomes" id="UP000887580">
    <property type="component" value="Unplaced"/>
</dbReference>
<reference evidence="2" key="1">
    <citation type="submission" date="2022-11" db="UniProtKB">
        <authorList>
            <consortium name="WormBaseParasite"/>
        </authorList>
    </citation>
    <scope>IDENTIFICATION</scope>
</reference>
<sequence>MLLKTLLIKRVFIKIGEETHVNINDDIQFNVTIPPTNENVHIYQIQIVKGDVEIKEIRDSDDEVALPYDRIDNTFASNYHFNDGFVFHILANLNFRVVNEKDEHHCLDTTFKLQVSNESMSKLKPYECFEKSIIFNDLKDTILSCYIKKIDFETVEIHIVNPHHVGINGKNSDFRIQKSAFDDIAIKFAFDLSTPKYDKH</sequence>